<name>A0ABV7YVS9_9BACT</name>
<dbReference type="GO" id="GO:0008113">
    <property type="term" value="F:peptide-methionine (S)-S-oxide reductase activity"/>
    <property type="evidence" value="ECO:0007669"/>
    <property type="project" value="UniProtKB-EC"/>
</dbReference>
<organism evidence="6 7">
    <name type="scientific">Lacihabitans lacunae</name>
    <dbReference type="NCBI Taxonomy" id="1028214"/>
    <lineage>
        <taxon>Bacteria</taxon>
        <taxon>Pseudomonadati</taxon>
        <taxon>Bacteroidota</taxon>
        <taxon>Cytophagia</taxon>
        <taxon>Cytophagales</taxon>
        <taxon>Leadbetterellaceae</taxon>
        <taxon>Lacihabitans</taxon>
    </lineage>
</organism>
<evidence type="ECO:0000313" key="7">
    <source>
        <dbReference type="Proteomes" id="UP001595616"/>
    </source>
</evidence>
<feature type="active site" evidence="4">
    <location>
        <position position="51"/>
    </location>
</feature>
<dbReference type="InterPro" id="IPR002569">
    <property type="entry name" value="Met_Sox_Rdtase_MsrA_dom"/>
</dbReference>
<comment type="function">
    <text evidence="4">Has an important function as a repair enzyme for proteins that have been inactivated by oxidation. Catalyzes the reversible oxidation-reduction of methionine sulfoxide in proteins to methionine.</text>
</comment>
<dbReference type="PANTHER" id="PTHR43774:SF1">
    <property type="entry name" value="PEPTIDE METHIONINE SULFOXIDE REDUCTASE MSRA 2"/>
    <property type="match status" value="1"/>
</dbReference>
<dbReference type="PROSITE" id="PS51257">
    <property type="entry name" value="PROKAR_LIPOPROTEIN"/>
    <property type="match status" value="1"/>
</dbReference>
<dbReference type="EMBL" id="JBHRYQ010000001">
    <property type="protein sequence ID" value="MFC3811070.1"/>
    <property type="molecule type" value="Genomic_DNA"/>
</dbReference>
<dbReference type="NCBIfam" id="TIGR00401">
    <property type="entry name" value="msrA"/>
    <property type="match status" value="1"/>
</dbReference>
<dbReference type="Pfam" id="PF01625">
    <property type="entry name" value="PMSR"/>
    <property type="match status" value="1"/>
</dbReference>
<comment type="catalytic activity">
    <reaction evidence="3 4">
        <text>[thioredoxin]-disulfide + L-methionine + H2O = L-methionine (S)-S-oxide + [thioredoxin]-dithiol</text>
        <dbReference type="Rhea" id="RHEA:19993"/>
        <dbReference type="Rhea" id="RHEA-COMP:10698"/>
        <dbReference type="Rhea" id="RHEA-COMP:10700"/>
        <dbReference type="ChEBI" id="CHEBI:15377"/>
        <dbReference type="ChEBI" id="CHEBI:29950"/>
        <dbReference type="ChEBI" id="CHEBI:50058"/>
        <dbReference type="ChEBI" id="CHEBI:57844"/>
        <dbReference type="ChEBI" id="CHEBI:58772"/>
        <dbReference type="EC" id="1.8.4.11"/>
    </reaction>
</comment>
<evidence type="ECO:0000256" key="2">
    <source>
        <dbReference type="ARBA" id="ARBA00047806"/>
    </source>
</evidence>
<proteinExistence type="inferred from homology"/>
<protein>
    <recommendedName>
        <fullName evidence="4">Peptide methionine sulfoxide reductase MsrA</fullName>
        <shortName evidence="4">Protein-methionine-S-oxide reductase</shortName>
        <ecNumber evidence="4">1.8.4.11</ecNumber>
    </recommendedName>
    <alternativeName>
        <fullName evidence="4">Peptide-methionine (S)-S-oxide reductase</fullName>
        <shortName evidence="4">Peptide Met(O) reductase</shortName>
    </alternativeName>
</protein>
<dbReference type="SUPFAM" id="SSF55068">
    <property type="entry name" value="Peptide methionine sulfoxide reductase"/>
    <property type="match status" value="1"/>
</dbReference>
<evidence type="ECO:0000256" key="3">
    <source>
        <dbReference type="ARBA" id="ARBA00048782"/>
    </source>
</evidence>
<comment type="caution">
    <text evidence="6">The sequence shown here is derived from an EMBL/GenBank/DDBJ whole genome shotgun (WGS) entry which is preliminary data.</text>
</comment>
<comment type="similarity">
    <text evidence="4">Belongs to the MsrA Met sulfoxide reductase family.</text>
</comment>
<dbReference type="RefSeq" id="WP_379837747.1">
    <property type="nucleotide sequence ID" value="NZ_JBHRYQ010000001.1"/>
</dbReference>
<sequence length="219" mass="24913">MKNQIVRISAFILIGIFSFSCTQAQKKKNKETTKSAAQLKGLSKAYFASGCFWCVEAVYESLTGVEEVISGYSGGTQQNPTYEQVGSGRTGHAEAVEVYYDPSKIDFKTLVEVFYDSQDPTTIGQKPDFGSQYRSIIFYQNDSEKNIAEAYMDSLTKAKIYAKPIVTEIVPFEKFWEAEGYHQNYEKLNPYQPYVVGVSIPRLKRFQAKRPELLKKEHE</sequence>
<dbReference type="HAMAP" id="MF_01401">
    <property type="entry name" value="MsrA"/>
    <property type="match status" value="1"/>
</dbReference>
<dbReference type="InterPro" id="IPR036509">
    <property type="entry name" value="Met_Sox_Rdtase_MsrA_sf"/>
</dbReference>
<evidence type="ECO:0000259" key="5">
    <source>
        <dbReference type="Pfam" id="PF01625"/>
    </source>
</evidence>
<feature type="domain" description="Peptide methionine sulphoxide reductase MsrA" evidence="5">
    <location>
        <begin position="44"/>
        <end position="194"/>
    </location>
</feature>
<dbReference type="PANTHER" id="PTHR43774">
    <property type="entry name" value="PEPTIDE METHIONINE SULFOXIDE REDUCTASE"/>
    <property type="match status" value="1"/>
</dbReference>
<accession>A0ABV7YVS9</accession>
<dbReference type="EC" id="1.8.4.11" evidence="4"/>
<evidence type="ECO:0000313" key="6">
    <source>
        <dbReference type="EMBL" id="MFC3811070.1"/>
    </source>
</evidence>
<evidence type="ECO:0000256" key="4">
    <source>
        <dbReference type="HAMAP-Rule" id="MF_01401"/>
    </source>
</evidence>
<gene>
    <name evidence="4 6" type="primary">msrA</name>
    <name evidence="6" type="ORF">ACFOOI_10425</name>
</gene>
<keyword evidence="7" id="KW-1185">Reference proteome</keyword>
<dbReference type="Gene3D" id="3.30.1060.10">
    <property type="entry name" value="Peptide methionine sulphoxide reductase MsrA"/>
    <property type="match status" value="1"/>
</dbReference>
<dbReference type="Proteomes" id="UP001595616">
    <property type="component" value="Unassembled WGS sequence"/>
</dbReference>
<comment type="catalytic activity">
    <reaction evidence="2 4">
        <text>L-methionyl-[protein] + [thioredoxin]-disulfide + H2O = L-methionyl-(S)-S-oxide-[protein] + [thioredoxin]-dithiol</text>
        <dbReference type="Rhea" id="RHEA:14217"/>
        <dbReference type="Rhea" id="RHEA-COMP:10698"/>
        <dbReference type="Rhea" id="RHEA-COMP:10700"/>
        <dbReference type="Rhea" id="RHEA-COMP:12313"/>
        <dbReference type="Rhea" id="RHEA-COMP:12315"/>
        <dbReference type="ChEBI" id="CHEBI:15377"/>
        <dbReference type="ChEBI" id="CHEBI:16044"/>
        <dbReference type="ChEBI" id="CHEBI:29950"/>
        <dbReference type="ChEBI" id="CHEBI:44120"/>
        <dbReference type="ChEBI" id="CHEBI:50058"/>
        <dbReference type="EC" id="1.8.4.11"/>
    </reaction>
</comment>
<reference evidence="7" key="1">
    <citation type="journal article" date="2019" name="Int. J. Syst. Evol. Microbiol.">
        <title>The Global Catalogue of Microorganisms (GCM) 10K type strain sequencing project: providing services to taxonomists for standard genome sequencing and annotation.</title>
        <authorList>
            <consortium name="The Broad Institute Genomics Platform"/>
            <consortium name="The Broad Institute Genome Sequencing Center for Infectious Disease"/>
            <person name="Wu L."/>
            <person name="Ma J."/>
        </authorList>
    </citation>
    <scope>NUCLEOTIDE SEQUENCE [LARGE SCALE GENOMIC DNA]</scope>
    <source>
        <strain evidence="7">CECT 7956</strain>
    </source>
</reference>
<keyword evidence="1 4" id="KW-0560">Oxidoreductase</keyword>
<evidence type="ECO:0000256" key="1">
    <source>
        <dbReference type="ARBA" id="ARBA00023002"/>
    </source>
</evidence>